<dbReference type="PANTHER" id="PTHR31704:SF55">
    <property type="entry name" value="MYB_SANT-LIKE DNA-BINDING DOMAIN PROTEIN"/>
    <property type="match status" value="1"/>
</dbReference>
<dbReference type="Pfam" id="PF12776">
    <property type="entry name" value="Myb_DNA-bind_3"/>
    <property type="match status" value="1"/>
</dbReference>
<evidence type="ECO:0000313" key="4">
    <source>
        <dbReference type="Proteomes" id="UP001372338"/>
    </source>
</evidence>
<protein>
    <recommendedName>
        <fullName evidence="2">Myb/SANT-like domain-containing protein</fullName>
    </recommendedName>
</protein>
<gene>
    <name evidence="3" type="ORF">RIF29_40228</name>
</gene>
<dbReference type="InterPro" id="IPR024752">
    <property type="entry name" value="Myb/SANT-like_dom"/>
</dbReference>
<dbReference type="PANTHER" id="PTHR31704">
    <property type="entry name" value="MYB/SANT-LIKE DNA-BINDING DOMAIN PROTEIN-RELATED"/>
    <property type="match status" value="1"/>
</dbReference>
<comment type="caution">
    <text evidence="3">The sequence shown here is derived from an EMBL/GenBank/DDBJ whole genome shotgun (WGS) entry which is preliminary data.</text>
</comment>
<proteinExistence type="predicted"/>
<name>A0AAN9HU56_CROPI</name>
<dbReference type="Proteomes" id="UP001372338">
    <property type="component" value="Unassembled WGS sequence"/>
</dbReference>
<dbReference type="AlphaFoldDB" id="A0AAN9HU56"/>
<organism evidence="3 4">
    <name type="scientific">Crotalaria pallida</name>
    <name type="common">Smooth rattlebox</name>
    <name type="synonym">Crotalaria striata</name>
    <dbReference type="NCBI Taxonomy" id="3830"/>
    <lineage>
        <taxon>Eukaryota</taxon>
        <taxon>Viridiplantae</taxon>
        <taxon>Streptophyta</taxon>
        <taxon>Embryophyta</taxon>
        <taxon>Tracheophyta</taxon>
        <taxon>Spermatophyta</taxon>
        <taxon>Magnoliopsida</taxon>
        <taxon>eudicotyledons</taxon>
        <taxon>Gunneridae</taxon>
        <taxon>Pentapetalae</taxon>
        <taxon>rosids</taxon>
        <taxon>fabids</taxon>
        <taxon>Fabales</taxon>
        <taxon>Fabaceae</taxon>
        <taxon>Papilionoideae</taxon>
        <taxon>50 kb inversion clade</taxon>
        <taxon>genistoids sensu lato</taxon>
        <taxon>core genistoids</taxon>
        <taxon>Crotalarieae</taxon>
        <taxon>Crotalaria</taxon>
    </lineage>
</organism>
<evidence type="ECO:0000313" key="3">
    <source>
        <dbReference type="EMBL" id="KAK7245388.1"/>
    </source>
</evidence>
<accession>A0AAN9HU56</accession>
<feature type="domain" description="Myb/SANT-like" evidence="2">
    <location>
        <begin position="51"/>
        <end position="141"/>
    </location>
</feature>
<evidence type="ECO:0000256" key="1">
    <source>
        <dbReference type="SAM" id="MobiDB-lite"/>
    </source>
</evidence>
<feature type="compositionally biased region" description="Polar residues" evidence="1">
    <location>
        <begin position="282"/>
        <end position="291"/>
    </location>
</feature>
<dbReference type="EMBL" id="JAYWIO010000008">
    <property type="protein sequence ID" value="KAK7245388.1"/>
    <property type="molecule type" value="Genomic_DNA"/>
</dbReference>
<sequence>MPSKKAGMACLDLRSEGLQNDGGLLNSKIRYHFKKQTTTTNDDVAAKNFNWTDDCIITLLELCLEFVAKNGRTQLFKWKDIATDFMARTNRKVRDCRILKNKNDLMKKEWGIWKYLKQSETGLGWDPVTGKLDCLDEWWDRKIKEKPDAKKFRNKGVPPVIEELWDQLYGDVVANGSDCVTPSVDPNVVQSANAQGVQEGDEQYETNNDERFGDCEDIGDEIFAEYQRYATHLENIEKGGGDIWYDLTTDEMQDGNTKPLNQGLGATRVPRSRIRTAKGPPKNSTNATNPASMKRKKRQSMGSTMLARHLESMVEMCGRATQALDSDSNIVNNTPITENNAAMGMTVLNHMDGLEKGSDLWCYAVDLLEDARRTDLFLNMEDDATRLAWLKHKYNKQAN</sequence>
<reference evidence="3 4" key="1">
    <citation type="submission" date="2024-01" db="EMBL/GenBank/DDBJ databases">
        <title>The genomes of 5 underutilized Papilionoideae crops provide insights into root nodulation and disease resistanc.</title>
        <authorList>
            <person name="Yuan L."/>
        </authorList>
    </citation>
    <scope>NUCLEOTIDE SEQUENCE [LARGE SCALE GENOMIC DNA]</scope>
    <source>
        <strain evidence="3">ZHUSHIDOU_FW_LH</strain>
        <tissue evidence="3">Leaf</tissue>
    </source>
</reference>
<feature type="region of interest" description="Disordered" evidence="1">
    <location>
        <begin position="271"/>
        <end position="300"/>
    </location>
</feature>
<keyword evidence="4" id="KW-1185">Reference proteome</keyword>
<evidence type="ECO:0000259" key="2">
    <source>
        <dbReference type="Pfam" id="PF12776"/>
    </source>
</evidence>